<comment type="catalytic activity">
    <reaction evidence="13">
        <text>5,6-dihydrouridine(17) in tRNA + NADP(+) = uridine(17) in tRNA + NADPH + H(+)</text>
        <dbReference type="Rhea" id="RHEA:53368"/>
        <dbReference type="Rhea" id="RHEA-COMP:13541"/>
        <dbReference type="Rhea" id="RHEA-COMP:13542"/>
        <dbReference type="ChEBI" id="CHEBI:15378"/>
        <dbReference type="ChEBI" id="CHEBI:57783"/>
        <dbReference type="ChEBI" id="CHEBI:58349"/>
        <dbReference type="ChEBI" id="CHEBI:65315"/>
        <dbReference type="ChEBI" id="CHEBI:74443"/>
        <dbReference type="EC" id="1.3.1.88"/>
    </reaction>
    <physiologicalReaction direction="right-to-left" evidence="13">
        <dbReference type="Rhea" id="RHEA:53370"/>
    </physiologicalReaction>
</comment>
<dbReference type="SUPFAM" id="SSF51395">
    <property type="entry name" value="FMN-linked oxidoreductases"/>
    <property type="match status" value="1"/>
</dbReference>
<dbReference type="CDD" id="cd02801">
    <property type="entry name" value="DUS_like_FMN"/>
    <property type="match status" value="1"/>
</dbReference>
<evidence type="ECO:0000259" key="15">
    <source>
        <dbReference type="Pfam" id="PF01207"/>
    </source>
</evidence>
<evidence type="ECO:0000313" key="17">
    <source>
        <dbReference type="Proteomes" id="UP000009170"/>
    </source>
</evidence>
<keyword evidence="7" id="KW-0520">NAD</keyword>
<dbReference type="GeneID" id="34946035"/>
<reference evidence="16 17" key="2">
    <citation type="journal article" date="2014" name="BMC Genomics">
        <title>An improved genome of the model marine alga Ostreococcus tauri unfolds by assessing Illumina de novo assemblies.</title>
        <authorList>
            <person name="Blanc-Mathieu R."/>
            <person name="Verhelst B."/>
            <person name="Derelle E."/>
            <person name="Rombauts S."/>
            <person name="Bouget F.Y."/>
            <person name="Carre I."/>
            <person name="Chateau A."/>
            <person name="Eyre-Walker A."/>
            <person name="Grimsley N."/>
            <person name="Moreau H."/>
            <person name="Piegu B."/>
            <person name="Rivals E."/>
            <person name="Schackwitz W."/>
            <person name="Van de Peer Y."/>
            <person name="Piganeau G."/>
        </authorList>
    </citation>
    <scope>NUCLEOTIDE SEQUENCE [LARGE SCALE GENOMIC DNA]</scope>
    <source>
        <strain evidence="17">OTTH 0595 / CCAP 157/2 / RCC745</strain>
    </source>
</reference>
<keyword evidence="5" id="KW-0521">NADP</keyword>
<dbReference type="Proteomes" id="UP000009170">
    <property type="component" value="Unassembled WGS sequence"/>
</dbReference>
<feature type="region of interest" description="Disordered" evidence="14">
    <location>
        <begin position="382"/>
        <end position="448"/>
    </location>
</feature>
<comment type="similarity">
    <text evidence="8">Belongs to the Dus family. Dus1 subfamily.</text>
</comment>
<dbReference type="AlphaFoldDB" id="A0A090M8A9"/>
<dbReference type="PROSITE" id="PS01136">
    <property type="entry name" value="UPF0034"/>
    <property type="match status" value="1"/>
</dbReference>
<evidence type="ECO:0000256" key="8">
    <source>
        <dbReference type="ARBA" id="ARBA00038313"/>
    </source>
</evidence>
<evidence type="ECO:0000256" key="2">
    <source>
        <dbReference type="ARBA" id="ARBA00022630"/>
    </source>
</evidence>
<reference evidence="17" key="1">
    <citation type="journal article" date="2006" name="Proc. Natl. Acad. Sci. U.S.A.">
        <title>Genome analysis of the smallest free-living eukaryote Ostreococcus tauri unveils many unique features.</title>
        <authorList>
            <person name="Derelle E."/>
            <person name="Ferraz C."/>
            <person name="Rombauts S."/>
            <person name="Rouze P."/>
            <person name="Worden A.Z."/>
            <person name="Robbens S."/>
            <person name="Partensky F."/>
            <person name="Degroeve S."/>
            <person name="Echeynie S."/>
            <person name="Cooke R."/>
            <person name="Saeys Y."/>
            <person name="Wuyts J."/>
            <person name="Jabbari K."/>
            <person name="Bowler C."/>
            <person name="Panaud O."/>
            <person name="Piegu B."/>
            <person name="Ball S.G."/>
            <person name="Ral J.-P."/>
            <person name="Bouget F.-Y."/>
            <person name="Piganeau G."/>
            <person name="De Baets B."/>
            <person name="Picard A."/>
            <person name="Delseny M."/>
            <person name="Demaille J."/>
            <person name="Van de Peer Y."/>
            <person name="Moreau H."/>
        </authorList>
    </citation>
    <scope>NUCLEOTIDE SEQUENCE [LARGE SCALE GENOMIC DNA]</scope>
    <source>
        <strain evidence="17">OTTH 0595 / CCAP 157/2 / RCC745</strain>
    </source>
</reference>
<evidence type="ECO:0000313" key="16">
    <source>
        <dbReference type="EMBL" id="CEG01388.1"/>
    </source>
</evidence>
<comment type="caution">
    <text evidence="16">The sequence shown here is derived from an EMBL/GenBank/DDBJ whole genome shotgun (WGS) entry which is preliminary data.</text>
</comment>
<dbReference type="PANTHER" id="PTHR11082">
    <property type="entry name" value="TRNA-DIHYDROURIDINE SYNTHASE"/>
    <property type="match status" value="1"/>
</dbReference>
<feature type="compositionally biased region" description="Basic and acidic residues" evidence="14">
    <location>
        <begin position="37"/>
        <end position="47"/>
    </location>
</feature>
<evidence type="ECO:0000256" key="3">
    <source>
        <dbReference type="ARBA" id="ARBA00022643"/>
    </source>
</evidence>
<evidence type="ECO:0000256" key="4">
    <source>
        <dbReference type="ARBA" id="ARBA00022694"/>
    </source>
</evidence>
<dbReference type="InterPro" id="IPR018517">
    <property type="entry name" value="tRNA_hU_synthase_CS"/>
</dbReference>
<gene>
    <name evidence="16" type="ORF">OT_ostta08g01000</name>
</gene>
<keyword evidence="4" id="KW-0819">tRNA processing</keyword>
<organism evidence="16 17">
    <name type="scientific">Ostreococcus tauri</name>
    <name type="common">Marine green alga</name>
    <dbReference type="NCBI Taxonomy" id="70448"/>
    <lineage>
        <taxon>Eukaryota</taxon>
        <taxon>Viridiplantae</taxon>
        <taxon>Chlorophyta</taxon>
        <taxon>Mamiellophyceae</taxon>
        <taxon>Mamiellales</taxon>
        <taxon>Bathycoccaceae</taxon>
        <taxon>Ostreococcus</taxon>
    </lineage>
</organism>
<comment type="catalytic activity">
    <reaction evidence="12">
        <text>5,6-dihydrouridine(16) in tRNA + NAD(+) = uridine(16) in tRNA + NADH + H(+)</text>
        <dbReference type="Rhea" id="RHEA:53380"/>
        <dbReference type="Rhea" id="RHEA-COMP:13543"/>
        <dbReference type="Rhea" id="RHEA-COMP:13544"/>
        <dbReference type="ChEBI" id="CHEBI:15378"/>
        <dbReference type="ChEBI" id="CHEBI:57540"/>
        <dbReference type="ChEBI" id="CHEBI:57945"/>
        <dbReference type="ChEBI" id="CHEBI:65315"/>
        <dbReference type="ChEBI" id="CHEBI:74443"/>
        <dbReference type="EC" id="1.3.1.88"/>
    </reaction>
    <physiologicalReaction direction="right-to-left" evidence="12">
        <dbReference type="Rhea" id="RHEA:53382"/>
    </physiologicalReaction>
</comment>
<evidence type="ECO:0000256" key="1">
    <source>
        <dbReference type="ARBA" id="ARBA00001917"/>
    </source>
</evidence>
<evidence type="ECO:0000256" key="13">
    <source>
        <dbReference type="ARBA" id="ARBA00049467"/>
    </source>
</evidence>
<evidence type="ECO:0000256" key="12">
    <source>
        <dbReference type="ARBA" id="ARBA00048934"/>
    </source>
</evidence>
<dbReference type="Gene3D" id="3.20.20.70">
    <property type="entry name" value="Aldolase class I"/>
    <property type="match status" value="1"/>
</dbReference>
<keyword evidence="2" id="KW-0285">Flavoprotein</keyword>
<feature type="region of interest" description="Disordered" evidence="14">
    <location>
        <begin position="23"/>
        <end position="47"/>
    </location>
</feature>
<dbReference type="GO" id="GO:0017150">
    <property type="term" value="F:tRNA dihydrouridine synthase activity"/>
    <property type="evidence" value="ECO:0007669"/>
    <property type="project" value="InterPro"/>
</dbReference>
<keyword evidence="6" id="KW-0560">Oxidoreductase</keyword>
<dbReference type="PANTHER" id="PTHR11082:SF5">
    <property type="entry name" value="TRNA-DIHYDROURIDINE(16_17) SYNTHASE [NAD(P)(+)]-LIKE"/>
    <property type="match status" value="1"/>
</dbReference>
<evidence type="ECO:0000256" key="7">
    <source>
        <dbReference type="ARBA" id="ARBA00023027"/>
    </source>
</evidence>
<comment type="catalytic activity">
    <reaction evidence="10">
        <text>5,6-dihydrouridine(17) in tRNA + NAD(+) = uridine(17) in tRNA + NADH + H(+)</text>
        <dbReference type="Rhea" id="RHEA:53372"/>
        <dbReference type="Rhea" id="RHEA-COMP:13541"/>
        <dbReference type="Rhea" id="RHEA-COMP:13542"/>
        <dbReference type="ChEBI" id="CHEBI:15378"/>
        <dbReference type="ChEBI" id="CHEBI:57540"/>
        <dbReference type="ChEBI" id="CHEBI:57945"/>
        <dbReference type="ChEBI" id="CHEBI:65315"/>
        <dbReference type="ChEBI" id="CHEBI:74443"/>
        <dbReference type="EC" id="1.3.1.88"/>
    </reaction>
    <physiologicalReaction direction="right-to-left" evidence="10">
        <dbReference type="Rhea" id="RHEA:53374"/>
    </physiologicalReaction>
</comment>
<dbReference type="OrthoDB" id="272303at2759"/>
<dbReference type="Pfam" id="PF01207">
    <property type="entry name" value="Dus"/>
    <property type="match status" value="1"/>
</dbReference>
<evidence type="ECO:0000256" key="9">
    <source>
        <dbReference type="ARBA" id="ARBA00038890"/>
    </source>
</evidence>
<dbReference type="InterPro" id="IPR035587">
    <property type="entry name" value="DUS-like_FMN-bd"/>
</dbReference>
<dbReference type="RefSeq" id="XP_022840927.1">
    <property type="nucleotide sequence ID" value="XM_022983513.1"/>
</dbReference>
<feature type="compositionally biased region" description="Basic and acidic residues" evidence="14">
    <location>
        <begin position="391"/>
        <end position="424"/>
    </location>
</feature>
<dbReference type="FunCoup" id="A0A090M8A9">
    <property type="interactions" value="1770"/>
</dbReference>
<evidence type="ECO:0000256" key="10">
    <source>
        <dbReference type="ARBA" id="ARBA00047287"/>
    </source>
</evidence>
<evidence type="ECO:0000256" key="14">
    <source>
        <dbReference type="SAM" id="MobiDB-lite"/>
    </source>
</evidence>
<evidence type="ECO:0000256" key="5">
    <source>
        <dbReference type="ARBA" id="ARBA00022857"/>
    </source>
</evidence>
<sequence>MTRADDDSSTRCDPSTSAIELPREFRFSATGDGSNEPAHECARERSGRSAKPRGFAFFEELGSPRYHVAPMVDQSELAFRELCKRYGATLGYTPMIHARLFVESPKYRQEIFSTSTRDRPLLAQFCANDPEMLLKAATLIAPYCDGVDINFGCPQRIAKRGNYGAFLMDDWKTVDALIRKLDEELPVPVTAKIRVFDDLETTLKYAKMVEAAGAQLVAVHGRTREQKRCAEIRANWTYIKAIKDALKVPVLANGDIRSLAEAKACLEATGADGVLSAEPLLSNPALFSDPPFYEPPSDGHAPIPMDGVAAVELMIEYFEICKSYTTPFGYVRGHVWKLVGHWMSDLTHLRDEFVQFKGDPSLDDLIAWGQKMRAEIKEIERTTGRRRPIPKKSERALQREAEQAAKQAAIEESKREEDALREINAEIAESDDGAHAKRPKLAQDEVTA</sequence>
<dbReference type="KEGG" id="ota:OT_ostta08g01000"/>
<keyword evidence="3" id="KW-0288">FMN</keyword>
<evidence type="ECO:0000256" key="6">
    <source>
        <dbReference type="ARBA" id="ARBA00023002"/>
    </source>
</evidence>
<dbReference type="GO" id="GO:0050660">
    <property type="term" value="F:flavin adenine dinucleotide binding"/>
    <property type="evidence" value="ECO:0007669"/>
    <property type="project" value="InterPro"/>
</dbReference>
<proteinExistence type="inferred from homology"/>
<dbReference type="InParanoid" id="A0A090M8A9"/>
<name>A0A090M8A9_OSTTA</name>
<feature type="domain" description="DUS-like FMN-binding" evidence="15">
    <location>
        <begin position="68"/>
        <end position="354"/>
    </location>
</feature>
<keyword evidence="17" id="KW-1185">Reference proteome</keyword>
<accession>A0A090M8A9</accession>
<dbReference type="EC" id="1.3.1.88" evidence="9"/>
<evidence type="ECO:0000256" key="11">
    <source>
        <dbReference type="ARBA" id="ARBA00047652"/>
    </source>
</evidence>
<protein>
    <recommendedName>
        <fullName evidence="9">tRNA-dihydrouridine(16/17) synthase [NAD(P)(+)]</fullName>
        <ecNumber evidence="9">1.3.1.88</ecNumber>
    </recommendedName>
</protein>
<comment type="cofactor">
    <cofactor evidence="1">
        <name>FMN</name>
        <dbReference type="ChEBI" id="CHEBI:58210"/>
    </cofactor>
</comment>
<comment type="catalytic activity">
    <reaction evidence="11">
        <text>5,6-dihydrouridine(16) in tRNA + NADP(+) = uridine(16) in tRNA + NADPH + H(+)</text>
        <dbReference type="Rhea" id="RHEA:53376"/>
        <dbReference type="Rhea" id="RHEA-COMP:13543"/>
        <dbReference type="Rhea" id="RHEA-COMP:13544"/>
        <dbReference type="ChEBI" id="CHEBI:15378"/>
        <dbReference type="ChEBI" id="CHEBI:57783"/>
        <dbReference type="ChEBI" id="CHEBI:58349"/>
        <dbReference type="ChEBI" id="CHEBI:65315"/>
        <dbReference type="ChEBI" id="CHEBI:74443"/>
        <dbReference type="EC" id="1.3.1.88"/>
    </reaction>
    <physiologicalReaction direction="right-to-left" evidence="11">
        <dbReference type="Rhea" id="RHEA:53378"/>
    </physiologicalReaction>
</comment>
<dbReference type="InterPro" id="IPR013785">
    <property type="entry name" value="Aldolase_TIM"/>
</dbReference>
<dbReference type="EMBL" id="CAID01000008">
    <property type="protein sequence ID" value="CEG01388.1"/>
    <property type="molecule type" value="Genomic_DNA"/>
</dbReference>